<dbReference type="PANTHER" id="PTHR39321">
    <property type="entry name" value="NICOTINATE-NUCLEOTIDE ADENYLYLTRANSFERASE-RELATED"/>
    <property type="match status" value="1"/>
</dbReference>
<evidence type="ECO:0000256" key="6">
    <source>
        <dbReference type="ARBA" id="ARBA00022741"/>
    </source>
</evidence>
<organism evidence="12 13">
    <name type="scientific">Alkaliphilus peptidifermentans DSM 18978</name>
    <dbReference type="NCBI Taxonomy" id="1120976"/>
    <lineage>
        <taxon>Bacteria</taxon>
        <taxon>Bacillati</taxon>
        <taxon>Bacillota</taxon>
        <taxon>Clostridia</taxon>
        <taxon>Peptostreptococcales</taxon>
        <taxon>Natronincolaceae</taxon>
        <taxon>Alkaliphilus</taxon>
    </lineage>
</organism>
<sequence length="209" mass="23990">MENENGSKRGIGILGGTFDPIHLGHLYIAEAVREELSLKEIVFIPTGMPPHKLQLKVTDSFHRLKMAQIATNSNNYFSVTDIEINRQGPSFTIDTMSLLQKAYPSRTRLYFITGEDAFLTFEDWKCYQTLLSTISFVIVTRLGNRDNELNNKINNFKELYNADITWLSIPSLEISSTDIRRRVKEGKSIKYLVSEGVELYIEKKGLYRD</sequence>
<evidence type="ECO:0000256" key="8">
    <source>
        <dbReference type="ARBA" id="ARBA00023027"/>
    </source>
</evidence>
<dbReference type="GO" id="GO:0005524">
    <property type="term" value="F:ATP binding"/>
    <property type="evidence" value="ECO:0007669"/>
    <property type="project" value="UniProtKB-KW"/>
</dbReference>
<evidence type="ECO:0000256" key="3">
    <source>
        <dbReference type="ARBA" id="ARBA00022642"/>
    </source>
</evidence>
<dbReference type="InterPro" id="IPR005248">
    <property type="entry name" value="NadD/NMNAT"/>
</dbReference>
<dbReference type="EC" id="2.7.7.18" evidence="10"/>
<keyword evidence="3 10" id="KW-0662">Pyridine nucleotide biosynthesis</keyword>
<keyword evidence="5 10" id="KW-0548">Nucleotidyltransferase</keyword>
<dbReference type="Proteomes" id="UP000198636">
    <property type="component" value="Unassembled WGS sequence"/>
</dbReference>
<comment type="catalytic activity">
    <reaction evidence="9 10">
        <text>nicotinate beta-D-ribonucleotide + ATP + H(+) = deamido-NAD(+) + diphosphate</text>
        <dbReference type="Rhea" id="RHEA:22860"/>
        <dbReference type="ChEBI" id="CHEBI:15378"/>
        <dbReference type="ChEBI" id="CHEBI:30616"/>
        <dbReference type="ChEBI" id="CHEBI:33019"/>
        <dbReference type="ChEBI" id="CHEBI:57502"/>
        <dbReference type="ChEBI" id="CHEBI:58437"/>
        <dbReference type="EC" id="2.7.7.18"/>
    </reaction>
</comment>
<keyword evidence="7 10" id="KW-0067">ATP-binding</keyword>
<proteinExistence type="inferred from homology"/>
<evidence type="ECO:0000313" key="12">
    <source>
        <dbReference type="EMBL" id="SCY84261.1"/>
    </source>
</evidence>
<keyword evidence="13" id="KW-1185">Reference proteome</keyword>
<evidence type="ECO:0000313" key="13">
    <source>
        <dbReference type="Proteomes" id="UP000198636"/>
    </source>
</evidence>
<evidence type="ECO:0000259" key="11">
    <source>
        <dbReference type="Pfam" id="PF01467"/>
    </source>
</evidence>
<dbReference type="OrthoDB" id="5295945at2"/>
<evidence type="ECO:0000256" key="9">
    <source>
        <dbReference type="ARBA" id="ARBA00048721"/>
    </source>
</evidence>
<name>A0A1G5J8J0_9FIRM</name>
<dbReference type="InterPro" id="IPR014729">
    <property type="entry name" value="Rossmann-like_a/b/a_fold"/>
</dbReference>
<reference evidence="12 13" key="1">
    <citation type="submission" date="2016-10" db="EMBL/GenBank/DDBJ databases">
        <authorList>
            <person name="de Groot N.N."/>
        </authorList>
    </citation>
    <scope>NUCLEOTIDE SEQUENCE [LARGE SCALE GENOMIC DNA]</scope>
    <source>
        <strain evidence="12 13">DSM 18978</strain>
    </source>
</reference>
<dbReference type="EMBL" id="FMUS01000018">
    <property type="protein sequence ID" value="SCY84261.1"/>
    <property type="molecule type" value="Genomic_DNA"/>
</dbReference>
<keyword evidence="6 10" id="KW-0547">Nucleotide-binding</keyword>
<keyword evidence="8 10" id="KW-0520">NAD</keyword>
<dbReference type="CDD" id="cd02165">
    <property type="entry name" value="NMNAT"/>
    <property type="match status" value="1"/>
</dbReference>
<dbReference type="PANTHER" id="PTHR39321:SF3">
    <property type="entry name" value="PHOSPHOPANTETHEINE ADENYLYLTRANSFERASE"/>
    <property type="match status" value="1"/>
</dbReference>
<dbReference type="RefSeq" id="WP_091544354.1">
    <property type="nucleotide sequence ID" value="NZ_FMUS01000018.1"/>
</dbReference>
<dbReference type="STRING" id="1120976.SAMN03080606_02694"/>
<gene>
    <name evidence="10" type="primary">nadD</name>
    <name evidence="12" type="ORF">SAMN03080606_02694</name>
</gene>
<evidence type="ECO:0000256" key="7">
    <source>
        <dbReference type="ARBA" id="ARBA00022840"/>
    </source>
</evidence>
<keyword evidence="4 10" id="KW-0808">Transferase</keyword>
<evidence type="ECO:0000256" key="2">
    <source>
        <dbReference type="ARBA" id="ARBA00005019"/>
    </source>
</evidence>
<dbReference type="InterPro" id="IPR004821">
    <property type="entry name" value="Cyt_trans-like"/>
</dbReference>
<dbReference type="UniPathway" id="UPA00253">
    <property type="reaction ID" value="UER00332"/>
</dbReference>
<feature type="domain" description="Cytidyltransferase-like" evidence="11">
    <location>
        <begin position="13"/>
        <end position="182"/>
    </location>
</feature>
<comment type="function">
    <text evidence="1 10">Catalyzes the reversible adenylation of nicotinate mononucleotide (NaMN) to nicotinic acid adenine dinucleotide (NaAD).</text>
</comment>
<evidence type="ECO:0000256" key="10">
    <source>
        <dbReference type="HAMAP-Rule" id="MF_00244"/>
    </source>
</evidence>
<dbReference type="Pfam" id="PF01467">
    <property type="entry name" value="CTP_transf_like"/>
    <property type="match status" value="1"/>
</dbReference>
<protein>
    <recommendedName>
        <fullName evidence="10">Probable nicotinate-nucleotide adenylyltransferase</fullName>
        <ecNumber evidence="10">2.7.7.18</ecNumber>
    </recommendedName>
    <alternativeName>
        <fullName evidence="10">Deamido-NAD(+) diphosphorylase</fullName>
    </alternativeName>
    <alternativeName>
        <fullName evidence="10">Deamido-NAD(+) pyrophosphorylase</fullName>
    </alternativeName>
    <alternativeName>
        <fullName evidence="10">Nicotinate mononucleotide adenylyltransferase</fullName>
        <shortName evidence="10">NaMN adenylyltransferase</shortName>
    </alternativeName>
</protein>
<dbReference type="HAMAP" id="MF_00244">
    <property type="entry name" value="NaMN_adenylyltr"/>
    <property type="match status" value="1"/>
</dbReference>
<dbReference type="GO" id="GO:0009435">
    <property type="term" value="P:NAD+ biosynthetic process"/>
    <property type="evidence" value="ECO:0007669"/>
    <property type="project" value="UniProtKB-UniRule"/>
</dbReference>
<dbReference type="AlphaFoldDB" id="A0A1G5J8J0"/>
<dbReference type="NCBIfam" id="TIGR00125">
    <property type="entry name" value="cyt_tran_rel"/>
    <property type="match status" value="1"/>
</dbReference>
<evidence type="ECO:0000256" key="1">
    <source>
        <dbReference type="ARBA" id="ARBA00002324"/>
    </source>
</evidence>
<comment type="similarity">
    <text evidence="10">Belongs to the NadD family.</text>
</comment>
<evidence type="ECO:0000256" key="4">
    <source>
        <dbReference type="ARBA" id="ARBA00022679"/>
    </source>
</evidence>
<dbReference type="NCBIfam" id="NF000840">
    <property type="entry name" value="PRK00071.1-3"/>
    <property type="match status" value="1"/>
</dbReference>
<comment type="pathway">
    <text evidence="2 10">Cofactor biosynthesis; NAD(+) biosynthesis; deamido-NAD(+) from nicotinate D-ribonucleotide: step 1/1.</text>
</comment>
<dbReference type="SUPFAM" id="SSF52374">
    <property type="entry name" value="Nucleotidylyl transferase"/>
    <property type="match status" value="1"/>
</dbReference>
<evidence type="ECO:0000256" key="5">
    <source>
        <dbReference type="ARBA" id="ARBA00022695"/>
    </source>
</evidence>
<dbReference type="GO" id="GO:0004515">
    <property type="term" value="F:nicotinate-nucleotide adenylyltransferase activity"/>
    <property type="evidence" value="ECO:0007669"/>
    <property type="project" value="UniProtKB-UniRule"/>
</dbReference>
<accession>A0A1G5J8J0</accession>
<dbReference type="NCBIfam" id="TIGR00482">
    <property type="entry name" value="nicotinate (nicotinamide) nucleotide adenylyltransferase"/>
    <property type="match status" value="1"/>
</dbReference>
<dbReference type="Gene3D" id="3.40.50.620">
    <property type="entry name" value="HUPs"/>
    <property type="match status" value="1"/>
</dbReference>